<evidence type="ECO:0000313" key="4">
    <source>
        <dbReference type="Proteomes" id="UP001317629"/>
    </source>
</evidence>
<protein>
    <recommendedName>
        <fullName evidence="2">CHAD domain-containing protein</fullName>
    </recommendedName>
</protein>
<evidence type="ECO:0000256" key="1">
    <source>
        <dbReference type="SAM" id="MobiDB-lite"/>
    </source>
</evidence>
<dbReference type="EMBL" id="AP027142">
    <property type="protein sequence ID" value="BDV32635.1"/>
    <property type="molecule type" value="Genomic_DNA"/>
</dbReference>
<dbReference type="InterPro" id="IPR038186">
    <property type="entry name" value="CHAD_dom_sf"/>
</dbReference>
<dbReference type="Proteomes" id="UP001317629">
    <property type="component" value="Chromosome"/>
</dbReference>
<dbReference type="PROSITE" id="PS51708">
    <property type="entry name" value="CHAD"/>
    <property type="match status" value="1"/>
</dbReference>
<organism evidence="3 4">
    <name type="scientific">Methylocystis iwaonis</name>
    <dbReference type="NCBI Taxonomy" id="2885079"/>
    <lineage>
        <taxon>Bacteria</taxon>
        <taxon>Pseudomonadati</taxon>
        <taxon>Pseudomonadota</taxon>
        <taxon>Alphaproteobacteria</taxon>
        <taxon>Hyphomicrobiales</taxon>
        <taxon>Methylocystaceae</taxon>
        <taxon>Methylocystis</taxon>
    </lineage>
</organism>
<feature type="domain" description="CHAD" evidence="2">
    <location>
        <begin position="44"/>
        <end position="331"/>
    </location>
</feature>
<sequence>MERPARHDVSPEAIAPTADVRPEPAKVAKPAGPQKARPVKLLATDTVEDAAVCVFSSALDHFEANAPVFLAEELAESVHQMRVALRRLRAAIGTFRDALAGPALAAARDRAKTLASTLGQARNWDVFLDMLAEGPGASLKDEASYEALLAEINTRRAKAYRAARAAVEGPEARAFLAEFREAIAKRNWTAQPEAREEGSAKDFAQAALTKLRKRVVKKAKGLAELTPEERHQVRIALKKARYGAEFFESLFAHVDDAEEFSAALAKLQDGLGDYNDMETANTLLDEIDAEGATVLRASGFVRGWFAHAAQAGAAHAKKSEKRLRKLEPFWE</sequence>
<dbReference type="PANTHER" id="PTHR39339">
    <property type="entry name" value="SLR1444 PROTEIN"/>
    <property type="match status" value="1"/>
</dbReference>
<accession>A0ABN6VBD8</accession>
<dbReference type="Gene3D" id="1.40.20.10">
    <property type="entry name" value="CHAD domain"/>
    <property type="match status" value="1"/>
</dbReference>
<feature type="region of interest" description="Disordered" evidence="1">
    <location>
        <begin position="1"/>
        <end position="32"/>
    </location>
</feature>
<keyword evidence="4" id="KW-1185">Reference proteome</keyword>
<proteinExistence type="predicted"/>
<dbReference type="RefSeq" id="WP_281929778.1">
    <property type="nucleotide sequence ID" value="NZ_AP027142.1"/>
</dbReference>
<evidence type="ECO:0000259" key="2">
    <source>
        <dbReference type="PROSITE" id="PS51708"/>
    </source>
</evidence>
<dbReference type="SMART" id="SM00880">
    <property type="entry name" value="CHAD"/>
    <property type="match status" value="1"/>
</dbReference>
<gene>
    <name evidence="3" type="ORF">SS37A_01640</name>
</gene>
<reference evidence="3 4" key="1">
    <citation type="journal article" date="2023" name="Int. J. Syst. Evol. Microbiol.">
        <title>Methylocystis iwaonis sp. nov., a type II methane-oxidizing bacterium from surface soil of a rice paddy field in Japan, and emended description of the genus Methylocystis (ex Whittenbury et al. 1970) Bowman et al. 1993.</title>
        <authorList>
            <person name="Kaise H."/>
            <person name="Sawadogo J.B."/>
            <person name="Alam M.S."/>
            <person name="Ueno C."/>
            <person name="Dianou D."/>
            <person name="Shinjo R."/>
            <person name="Asakawa S."/>
        </authorList>
    </citation>
    <scope>NUCLEOTIDE SEQUENCE [LARGE SCALE GENOMIC DNA]</scope>
    <source>
        <strain evidence="3 4">SS37A-Re</strain>
    </source>
</reference>
<dbReference type="InterPro" id="IPR007899">
    <property type="entry name" value="CHAD_dom"/>
</dbReference>
<dbReference type="PANTHER" id="PTHR39339:SF1">
    <property type="entry name" value="CHAD DOMAIN-CONTAINING PROTEIN"/>
    <property type="match status" value="1"/>
</dbReference>
<name>A0ABN6VBD8_9HYPH</name>
<evidence type="ECO:0000313" key="3">
    <source>
        <dbReference type="EMBL" id="BDV32635.1"/>
    </source>
</evidence>
<dbReference type="Pfam" id="PF05235">
    <property type="entry name" value="CHAD"/>
    <property type="match status" value="1"/>
</dbReference>
<feature type="compositionally biased region" description="Basic and acidic residues" evidence="1">
    <location>
        <begin position="1"/>
        <end position="10"/>
    </location>
</feature>